<evidence type="ECO:0000313" key="9">
    <source>
        <dbReference type="EMBL" id="CDS05478.1"/>
    </source>
</evidence>
<evidence type="ECO:0000256" key="7">
    <source>
        <dbReference type="SAM" id="MobiDB-lite"/>
    </source>
</evidence>
<proteinExistence type="predicted"/>
<dbReference type="PANTHER" id="PTHR45776:SF2">
    <property type="entry name" value="MIP04163P"/>
    <property type="match status" value="1"/>
</dbReference>
<evidence type="ECO:0000256" key="4">
    <source>
        <dbReference type="ARBA" id="ARBA00023163"/>
    </source>
</evidence>
<feature type="compositionally biased region" description="Polar residues" evidence="7">
    <location>
        <begin position="260"/>
        <end position="272"/>
    </location>
</feature>
<dbReference type="PROSITE" id="PS50888">
    <property type="entry name" value="BHLH"/>
    <property type="match status" value="1"/>
</dbReference>
<feature type="compositionally biased region" description="Polar residues" evidence="7">
    <location>
        <begin position="78"/>
        <end position="95"/>
    </location>
</feature>
<dbReference type="GO" id="GO:0005634">
    <property type="term" value="C:nucleus"/>
    <property type="evidence" value="ECO:0007669"/>
    <property type="project" value="UniProtKB-SubCell"/>
</dbReference>
<organism evidence="9">
    <name type="scientific">Lichtheimia ramosa</name>
    <dbReference type="NCBI Taxonomy" id="688394"/>
    <lineage>
        <taxon>Eukaryota</taxon>
        <taxon>Fungi</taxon>
        <taxon>Fungi incertae sedis</taxon>
        <taxon>Mucoromycota</taxon>
        <taxon>Mucoromycotina</taxon>
        <taxon>Mucoromycetes</taxon>
        <taxon>Mucorales</taxon>
        <taxon>Lichtheimiaceae</taxon>
        <taxon>Lichtheimia</taxon>
    </lineage>
</organism>
<feature type="compositionally biased region" description="Low complexity" evidence="7">
    <location>
        <begin position="96"/>
        <end position="107"/>
    </location>
</feature>
<dbReference type="OrthoDB" id="690068at2759"/>
<dbReference type="InterPro" id="IPR011598">
    <property type="entry name" value="bHLH_dom"/>
</dbReference>
<dbReference type="EMBL" id="LK023316">
    <property type="protein sequence ID" value="CDS05478.1"/>
    <property type="molecule type" value="Genomic_DNA"/>
</dbReference>
<keyword evidence="6" id="KW-0175">Coiled coil</keyword>
<gene>
    <name evidence="9" type="ORF">LRAMOSA08006</name>
</gene>
<sequence length="398" mass="44729">MTSNTSEPLSTANNTPKPSARLTNPTAYHLQQQESQYQMRLKDQVGIDPTQVMEHQHLFFAQQHQDNSPNLSDLDYSDLTTNTSSSGNGLMSDTHQQQQQQSPAALQQHHFIRHDAHMYDSDRLHHQSSAVVDPSNTALALAPPLSGTNKMSNTDRDLELEEDKLQHPPAHYSNSMMYYPQPTSKSYYYKQMHHGVNRATATTSFGASAPAHLGYNHMHPPPLVGHSVTPSDAGIAIAAPTPADNMITCINRQHPHHVYEQQQQSDTSSGHPSGNMDAAGAHEINEPYEDDFAAQANLQAIMEKRRRRRESHNAVERRRRDNINDRIHELGQMLPEAMTSEEGGIGRLNKGTILRKSVEQIKILQTDLQNYQQRVIELEETLHRLTSSKAQPNTRVSQ</sequence>
<evidence type="ECO:0000256" key="2">
    <source>
        <dbReference type="ARBA" id="ARBA00023015"/>
    </source>
</evidence>
<evidence type="ECO:0000256" key="3">
    <source>
        <dbReference type="ARBA" id="ARBA00023125"/>
    </source>
</evidence>
<evidence type="ECO:0000256" key="5">
    <source>
        <dbReference type="ARBA" id="ARBA00023242"/>
    </source>
</evidence>
<evidence type="ECO:0000256" key="1">
    <source>
        <dbReference type="ARBA" id="ARBA00004123"/>
    </source>
</evidence>
<feature type="region of interest" description="Disordered" evidence="7">
    <location>
        <begin position="1"/>
        <end position="23"/>
    </location>
</feature>
<feature type="domain" description="BHLH" evidence="8">
    <location>
        <begin position="307"/>
        <end position="364"/>
    </location>
</feature>
<dbReference type="AlphaFoldDB" id="A0A077WED6"/>
<feature type="region of interest" description="Disordered" evidence="7">
    <location>
        <begin position="257"/>
        <end position="280"/>
    </location>
</feature>
<name>A0A077WED6_9FUNG</name>
<dbReference type="SUPFAM" id="SSF47459">
    <property type="entry name" value="HLH, helix-loop-helix DNA-binding domain"/>
    <property type="match status" value="1"/>
</dbReference>
<dbReference type="InterPro" id="IPR036638">
    <property type="entry name" value="HLH_DNA-bd_sf"/>
</dbReference>
<dbReference type="GO" id="GO:0000981">
    <property type="term" value="F:DNA-binding transcription factor activity, RNA polymerase II-specific"/>
    <property type="evidence" value="ECO:0007669"/>
    <property type="project" value="TreeGrafter"/>
</dbReference>
<reference evidence="9" key="1">
    <citation type="journal article" date="2014" name="Genome Announc.">
        <title>De novo whole-genome sequence and genome annotation of Lichtheimia ramosa.</title>
        <authorList>
            <person name="Linde J."/>
            <person name="Schwartze V."/>
            <person name="Binder U."/>
            <person name="Lass-Florl C."/>
            <person name="Voigt K."/>
            <person name="Horn F."/>
        </authorList>
    </citation>
    <scope>NUCLEOTIDE SEQUENCE</scope>
    <source>
        <strain evidence="9">JMRC FSU:6197</strain>
    </source>
</reference>
<comment type="subcellular location">
    <subcellularLocation>
        <location evidence="1">Nucleus</location>
    </subcellularLocation>
</comment>
<evidence type="ECO:0000256" key="6">
    <source>
        <dbReference type="SAM" id="Coils"/>
    </source>
</evidence>
<keyword evidence="4" id="KW-0804">Transcription</keyword>
<dbReference type="SMART" id="SM00353">
    <property type="entry name" value="HLH"/>
    <property type="match status" value="1"/>
</dbReference>
<feature type="region of interest" description="Disordered" evidence="7">
    <location>
        <begin position="65"/>
        <end position="107"/>
    </location>
</feature>
<keyword evidence="3" id="KW-0238">DNA-binding</keyword>
<keyword evidence="5" id="KW-0539">Nucleus</keyword>
<evidence type="ECO:0000259" key="8">
    <source>
        <dbReference type="PROSITE" id="PS50888"/>
    </source>
</evidence>
<dbReference type="GO" id="GO:0000978">
    <property type="term" value="F:RNA polymerase II cis-regulatory region sequence-specific DNA binding"/>
    <property type="evidence" value="ECO:0007669"/>
    <property type="project" value="TreeGrafter"/>
</dbReference>
<dbReference type="Gene3D" id="4.10.280.10">
    <property type="entry name" value="Helix-loop-helix DNA-binding domain"/>
    <property type="match status" value="1"/>
</dbReference>
<feature type="coiled-coil region" evidence="6">
    <location>
        <begin position="354"/>
        <end position="388"/>
    </location>
</feature>
<accession>A0A077WED6</accession>
<protein>
    <recommendedName>
        <fullName evidence="8">BHLH domain-containing protein</fullName>
    </recommendedName>
</protein>
<dbReference type="PANTHER" id="PTHR45776">
    <property type="entry name" value="MIP04163P"/>
    <property type="match status" value="1"/>
</dbReference>
<dbReference type="GO" id="GO:0046983">
    <property type="term" value="F:protein dimerization activity"/>
    <property type="evidence" value="ECO:0007669"/>
    <property type="project" value="InterPro"/>
</dbReference>
<dbReference type="Pfam" id="PF00010">
    <property type="entry name" value="HLH"/>
    <property type="match status" value="1"/>
</dbReference>
<keyword evidence="2" id="KW-0805">Transcription regulation</keyword>